<keyword evidence="1" id="KW-0456">Lyase</keyword>
<gene>
    <name evidence="3" type="ORF">SAMN04488591_0343</name>
</gene>
<organism evidence="3 4">
    <name type="scientific">Microbacterium azadirachtae</name>
    <dbReference type="NCBI Taxonomy" id="582680"/>
    <lineage>
        <taxon>Bacteria</taxon>
        <taxon>Bacillati</taxon>
        <taxon>Actinomycetota</taxon>
        <taxon>Actinomycetes</taxon>
        <taxon>Micrococcales</taxon>
        <taxon>Microbacteriaceae</taxon>
        <taxon>Microbacterium</taxon>
    </lineage>
</organism>
<dbReference type="EMBL" id="FOYR01000001">
    <property type="protein sequence ID" value="SFR33553.1"/>
    <property type="molecule type" value="Genomic_DNA"/>
</dbReference>
<dbReference type="GO" id="GO:0008684">
    <property type="term" value="F:2-oxopent-4-enoate hydratase activity"/>
    <property type="evidence" value="ECO:0007669"/>
    <property type="project" value="TreeGrafter"/>
</dbReference>
<dbReference type="Proteomes" id="UP000198877">
    <property type="component" value="Unassembled WGS sequence"/>
</dbReference>
<reference evidence="4" key="1">
    <citation type="submission" date="2016-10" db="EMBL/GenBank/DDBJ databases">
        <authorList>
            <person name="Varghese N."/>
            <person name="Submissions S."/>
        </authorList>
    </citation>
    <scope>NUCLEOTIDE SEQUENCE [LARGE SCALE GENOMIC DNA]</scope>
    <source>
        <strain evidence="4">CL127</strain>
    </source>
</reference>
<dbReference type="InterPro" id="IPR036663">
    <property type="entry name" value="Fumarylacetoacetase_C_sf"/>
</dbReference>
<dbReference type="InterPro" id="IPR011234">
    <property type="entry name" value="Fumarylacetoacetase-like_C"/>
</dbReference>
<evidence type="ECO:0000313" key="3">
    <source>
        <dbReference type="EMBL" id="SFR33553.1"/>
    </source>
</evidence>
<protein>
    <submittedName>
        <fullName evidence="3">2-keto-4-pentenoate hydratase</fullName>
    </submittedName>
</protein>
<dbReference type="Gene3D" id="3.90.850.10">
    <property type="entry name" value="Fumarylacetoacetase-like, C-terminal domain"/>
    <property type="match status" value="1"/>
</dbReference>
<dbReference type="InterPro" id="IPR050772">
    <property type="entry name" value="Hydratase-Decarb/MhpD_sf"/>
</dbReference>
<accession>A0A1I6FUF6</accession>
<proteinExistence type="predicted"/>
<dbReference type="SUPFAM" id="SSF56529">
    <property type="entry name" value="FAH"/>
    <property type="match status" value="1"/>
</dbReference>
<sequence length="269" mass="28020">MTSLSLTVELQQLADDLHLAEVARTPIPTPSTTSPALTVDDAYAVQRANIARRLKRGERVVGRKVGLTSLAMQQQLGVDSPDFGVITDGMVVEDAGELDLSQLIAPRVEAELAFRIGRDLPPSPSREELVAAVDGVAVALEIIDSRVARWQISLVDTIADNASSARIVTGPFRSTTPAELAALPELVVTLMRDDVEVAAGPGSAVLGDPIVSLLWLATAIGTYGESFVAGDVVLAGAVARAVDLIPGSSWTASATGFDPASFRTVPGGS</sequence>
<dbReference type="PANTHER" id="PTHR30143">
    <property type="entry name" value="ACID HYDRATASE"/>
    <property type="match status" value="1"/>
</dbReference>
<dbReference type="RefSeq" id="WP_091734614.1">
    <property type="nucleotide sequence ID" value="NZ_FOYR01000001.1"/>
</dbReference>
<dbReference type="AlphaFoldDB" id="A0A1I6FUF6"/>
<evidence type="ECO:0000259" key="2">
    <source>
        <dbReference type="Pfam" id="PF01557"/>
    </source>
</evidence>
<dbReference type="GO" id="GO:0005737">
    <property type="term" value="C:cytoplasm"/>
    <property type="evidence" value="ECO:0007669"/>
    <property type="project" value="TreeGrafter"/>
</dbReference>
<name>A0A1I6FUF6_9MICO</name>
<feature type="domain" description="Fumarylacetoacetase-like C-terminal" evidence="2">
    <location>
        <begin position="106"/>
        <end position="257"/>
    </location>
</feature>
<dbReference type="Pfam" id="PF01557">
    <property type="entry name" value="FAA_hydrolase"/>
    <property type="match status" value="1"/>
</dbReference>
<evidence type="ECO:0000256" key="1">
    <source>
        <dbReference type="ARBA" id="ARBA00023239"/>
    </source>
</evidence>
<evidence type="ECO:0000313" key="4">
    <source>
        <dbReference type="Proteomes" id="UP000198877"/>
    </source>
</evidence>
<dbReference type="PANTHER" id="PTHR30143:SF0">
    <property type="entry name" value="2-KETO-4-PENTENOATE HYDRATASE"/>
    <property type="match status" value="1"/>
</dbReference>